<protein>
    <submittedName>
        <fullName evidence="2">Serine/threonine phosphatase PPP</fullName>
    </submittedName>
</protein>
<gene>
    <name evidence="2" type="ORF">DVS28_a3054</name>
</gene>
<dbReference type="AlphaFoldDB" id="A0A346XZT6"/>
<feature type="domain" description="PPM-type phosphatase" evidence="1">
    <location>
        <begin position="26"/>
        <end position="246"/>
    </location>
</feature>
<dbReference type="SMART" id="SM00332">
    <property type="entry name" value="PP2Cc"/>
    <property type="match status" value="1"/>
</dbReference>
<keyword evidence="3" id="KW-1185">Reference proteome</keyword>
<dbReference type="Proteomes" id="UP000264006">
    <property type="component" value="Chromosome"/>
</dbReference>
<evidence type="ECO:0000313" key="3">
    <source>
        <dbReference type="Proteomes" id="UP000264006"/>
    </source>
</evidence>
<organism evidence="2 3">
    <name type="scientific">Euzebya pacifica</name>
    <dbReference type="NCBI Taxonomy" id="1608957"/>
    <lineage>
        <taxon>Bacteria</taxon>
        <taxon>Bacillati</taxon>
        <taxon>Actinomycetota</taxon>
        <taxon>Nitriliruptoria</taxon>
        <taxon>Euzebyales</taxon>
    </lineage>
</organism>
<dbReference type="CDD" id="cd00143">
    <property type="entry name" value="PP2Cc"/>
    <property type="match status" value="1"/>
</dbReference>
<sequence length="251" mass="25981">MDAILLGRDFTDVGVVEVLTPADDLAIGITRGPHPKRYEYVDPNEDVVAVVREGGVTALVVADGHNGHEGSHALVDGLLDALPDPLPARLDKRPAVIAFHEANEHMRAVRRQLTGPSRGTRSTMVLAIVARGDDGAGTLETAGVGDSAVIVVRDGVATQVTRDRHRFMGDRLSAPEMAGSLDHSVTELVDGDVVVVASDGLTNFTHLDAIGPAVTGLAPEAAVRALVDLAGQGGAGDNIALAVLAHTARGT</sequence>
<dbReference type="InterPro" id="IPR036457">
    <property type="entry name" value="PPM-type-like_dom_sf"/>
</dbReference>
<dbReference type="KEGG" id="euz:DVS28_a3054"/>
<dbReference type="Pfam" id="PF13672">
    <property type="entry name" value="PP2C_2"/>
    <property type="match status" value="1"/>
</dbReference>
<dbReference type="PROSITE" id="PS51746">
    <property type="entry name" value="PPM_2"/>
    <property type="match status" value="1"/>
</dbReference>
<name>A0A346XZT6_9ACTN</name>
<dbReference type="InterPro" id="IPR001932">
    <property type="entry name" value="PPM-type_phosphatase-like_dom"/>
</dbReference>
<evidence type="ECO:0000259" key="1">
    <source>
        <dbReference type="PROSITE" id="PS51746"/>
    </source>
</evidence>
<dbReference type="SUPFAM" id="SSF81606">
    <property type="entry name" value="PP2C-like"/>
    <property type="match status" value="1"/>
</dbReference>
<dbReference type="Gene3D" id="3.60.40.10">
    <property type="entry name" value="PPM-type phosphatase domain"/>
    <property type="match status" value="1"/>
</dbReference>
<reference evidence="2 3" key="1">
    <citation type="submission" date="2018-09" db="EMBL/GenBank/DDBJ databases">
        <title>Complete genome sequence of Euzebya sp. DY32-46 isolated from seawater of Pacific Ocean.</title>
        <authorList>
            <person name="Xu L."/>
            <person name="Wu Y.-H."/>
            <person name="Xu X.-W."/>
        </authorList>
    </citation>
    <scope>NUCLEOTIDE SEQUENCE [LARGE SCALE GENOMIC DNA]</scope>
    <source>
        <strain evidence="2 3">DY32-46</strain>
    </source>
</reference>
<dbReference type="RefSeq" id="WP_114592182.1">
    <property type="nucleotide sequence ID" value="NZ_CP031165.1"/>
</dbReference>
<proteinExistence type="predicted"/>
<dbReference type="OrthoDB" id="5242323at2"/>
<dbReference type="EMBL" id="CP031165">
    <property type="protein sequence ID" value="AXV07733.1"/>
    <property type="molecule type" value="Genomic_DNA"/>
</dbReference>
<accession>A0A346XZT6</accession>
<dbReference type="SMART" id="SM00331">
    <property type="entry name" value="PP2C_SIG"/>
    <property type="match status" value="1"/>
</dbReference>
<evidence type="ECO:0000313" key="2">
    <source>
        <dbReference type="EMBL" id="AXV07733.1"/>
    </source>
</evidence>